<accession>A0AAW2ZGG1</accession>
<gene>
    <name evidence="1" type="ORF">AKO1_001332</name>
</gene>
<dbReference type="EMBL" id="JAOPGA020001421">
    <property type="protein sequence ID" value="KAL0488266.1"/>
    <property type="molecule type" value="Genomic_DNA"/>
</dbReference>
<evidence type="ECO:0000313" key="1">
    <source>
        <dbReference type="EMBL" id="KAL0488266.1"/>
    </source>
</evidence>
<sequence>MFNTSTATRTIPVGNKTRLHLPVEKTFFEVDEQQYKNIFGEFATSAAVNTDKAMEYETRLAFPLTVYLQQSKKVQGKPTTTKLCFHEVPVTALDTATGRPVPTSDGGTMARCVRATKTLGINHVKQVPNPNNIVLPKIHFPVMESNPERERIYMERLRESLKRLEKKK</sequence>
<dbReference type="Proteomes" id="UP001431209">
    <property type="component" value="Unassembled WGS sequence"/>
</dbReference>
<protein>
    <submittedName>
        <fullName evidence="1">Uncharacterized protein</fullName>
    </submittedName>
</protein>
<dbReference type="AlphaFoldDB" id="A0AAW2ZGG1"/>
<comment type="caution">
    <text evidence="1">The sequence shown here is derived from an EMBL/GenBank/DDBJ whole genome shotgun (WGS) entry which is preliminary data.</text>
</comment>
<proteinExistence type="predicted"/>
<keyword evidence="2" id="KW-1185">Reference proteome</keyword>
<evidence type="ECO:0000313" key="2">
    <source>
        <dbReference type="Proteomes" id="UP001431209"/>
    </source>
</evidence>
<reference evidence="1 2" key="1">
    <citation type="submission" date="2024-03" db="EMBL/GenBank/DDBJ databases">
        <title>The Acrasis kona genome and developmental transcriptomes reveal deep origins of eukaryotic multicellular pathways.</title>
        <authorList>
            <person name="Sheikh S."/>
            <person name="Fu C.-J."/>
            <person name="Brown M.W."/>
            <person name="Baldauf S.L."/>
        </authorList>
    </citation>
    <scope>NUCLEOTIDE SEQUENCE [LARGE SCALE GENOMIC DNA]</scope>
    <source>
        <strain evidence="1 2">ATCC MYA-3509</strain>
    </source>
</reference>
<name>A0AAW2ZGG1_9EUKA</name>
<organism evidence="1 2">
    <name type="scientific">Acrasis kona</name>
    <dbReference type="NCBI Taxonomy" id="1008807"/>
    <lineage>
        <taxon>Eukaryota</taxon>
        <taxon>Discoba</taxon>
        <taxon>Heterolobosea</taxon>
        <taxon>Tetramitia</taxon>
        <taxon>Eutetramitia</taxon>
        <taxon>Acrasidae</taxon>
        <taxon>Acrasis</taxon>
    </lineage>
</organism>